<sequence length="177" mass="19087">MASVQVSPPAPVPSSTFVSDEDWLLQAETNLDERGSSAITPVIEQETEMSDPAHLPTATEHVEELQVSSPIISDTLNTSSESSTPVEQLGRGQRVRVPPAKFQDYIAYNTVTIKNTPLAPLSAQSLSSESVPGKTLYPLVEYLSDVSFSPAHQVFLAAITAGIISKSYSEAVKEKVW</sequence>
<organism evidence="2 3">
    <name type="scientific">Brassica carinata</name>
    <name type="common">Ethiopian mustard</name>
    <name type="synonym">Abyssinian cabbage</name>
    <dbReference type="NCBI Taxonomy" id="52824"/>
    <lineage>
        <taxon>Eukaryota</taxon>
        <taxon>Viridiplantae</taxon>
        <taxon>Streptophyta</taxon>
        <taxon>Embryophyta</taxon>
        <taxon>Tracheophyta</taxon>
        <taxon>Spermatophyta</taxon>
        <taxon>Magnoliopsida</taxon>
        <taxon>eudicotyledons</taxon>
        <taxon>Gunneridae</taxon>
        <taxon>Pentapetalae</taxon>
        <taxon>rosids</taxon>
        <taxon>malvids</taxon>
        <taxon>Brassicales</taxon>
        <taxon>Brassicaceae</taxon>
        <taxon>Brassiceae</taxon>
        <taxon>Brassica</taxon>
    </lineage>
</organism>
<comment type="caution">
    <text evidence="2">The sequence shown here is derived from an EMBL/GenBank/DDBJ whole genome shotgun (WGS) entry which is preliminary data.</text>
</comment>
<dbReference type="Proteomes" id="UP000886595">
    <property type="component" value="Unassembled WGS sequence"/>
</dbReference>
<dbReference type="AlphaFoldDB" id="A0A8X7UXY5"/>
<name>A0A8X7UXY5_BRACI</name>
<proteinExistence type="predicted"/>
<accession>A0A8X7UXY5</accession>
<protein>
    <submittedName>
        <fullName evidence="2">Uncharacterized protein</fullName>
    </submittedName>
</protein>
<evidence type="ECO:0000313" key="2">
    <source>
        <dbReference type="EMBL" id="KAG2294962.1"/>
    </source>
</evidence>
<evidence type="ECO:0000313" key="3">
    <source>
        <dbReference type="Proteomes" id="UP000886595"/>
    </source>
</evidence>
<dbReference type="EMBL" id="JAAMPC010000009">
    <property type="protein sequence ID" value="KAG2294962.1"/>
    <property type="molecule type" value="Genomic_DNA"/>
</dbReference>
<keyword evidence="3" id="KW-1185">Reference proteome</keyword>
<evidence type="ECO:0000256" key="1">
    <source>
        <dbReference type="SAM" id="MobiDB-lite"/>
    </source>
</evidence>
<feature type="region of interest" description="Disordered" evidence="1">
    <location>
        <begin position="28"/>
        <end position="52"/>
    </location>
</feature>
<reference evidence="2 3" key="1">
    <citation type="submission" date="2020-02" db="EMBL/GenBank/DDBJ databases">
        <authorList>
            <person name="Ma Q."/>
            <person name="Huang Y."/>
            <person name="Song X."/>
            <person name="Pei D."/>
        </authorList>
    </citation>
    <scope>NUCLEOTIDE SEQUENCE [LARGE SCALE GENOMIC DNA]</scope>
    <source>
        <strain evidence="2">Sxm20200214</strain>
        <tissue evidence="2">Leaf</tissue>
    </source>
</reference>
<dbReference type="OrthoDB" id="1102835at2759"/>
<gene>
    <name evidence="2" type="ORF">Bca52824_041631</name>
</gene>